<keyword evidence="2" id="KW-0732">Signal</keyword>
<dbReference type="Proteomes" id="UP000077266">
    <property type="component" value="Unassembled WGS sequence"/>
</dbReference>
<evidence type="ECO:0008006" key="5">
    <source>
        <dbReference type="Google" id="ProtNLM"/>
    </source>
</evidence>
<feature type="region of interest" description="Disordered" evidence="1">
    <location>
        <begin position="113"/>
        <end position="182"/>
    </location>
</feature>
<name>A0A165GHX9_EXIGL</name>
<protein>
    <recommendedName>
        <fullName evidence="5">Ser-Thr-rich glycosyl-phosphatidyl-inositol-anchored membrane family-domain-containing protein</fullName>
    </recommendedName>
</protein>
<reference evidence="3 4" key="1">
    <citation type="journal article" date="2016" name="Mol. Biol. Evol.">
        <title>Comparative Genomics of Early-Diverging Mushroom-Forming Fungi Provides Insights into the Origins of Lignocellulose Decay Capabilities.</title>
        <authorList>
            <person name="Nagy L.G."/>
            <person name="Riley R."/>
            <person name="Tritt A."/>
            <person name="Adam C."/>
            <person name="Daum C."/>
            <person name="Floudas D."/>
            <person name="Sun H."/>
            <person name="Yadav J.S."/>
            <person name="Pangilinan J."/>
            <person name="Larsson K.H."/>
            <person name="Matsuura K."/>
            <person name="Barry K."/>
            <person name="Labutti K."/>
            <person name="Kuo R."/>
            <person name="Ohm R.A."/>
            <person name="Bhattacharya S.S."/>
            <person name="Shirouzu T."/>
            <person name="Yoshinaga Y."/>
            <person name="Martin F.M."/>
            <person name="Grigoriev I.V."/>
            <person name="Hibbett D.S."/>
        </authorList>
    </citation>
    <scope>NUCLEOTIDE SEQUENCE [LARGE SCALE GENOMIC DNA]</scope>
    <source>
        <strain evidence="3 4">HHB12029</strain>
    </source>
</reference>
<feature type="signal peptide" evidence="2">
    <location>
        <begin position="1"/>
        <end position="18"/>
    </location>
</feature>
<feature type="compositionally biased region" description="Low complexity" evidence="1">
    <location>
        <begin position="132"/>
        <end position="182"/>
    </location>
</feature>
<evidence type="ECO:0000313" key="4">
    <source>
        <dbReference type="Proteomes" id="UP000077266"/>
    </source>
</evidence>
<dbReference type="EMBL" id="KV426046">
    <property type="protein sequence ID" value="KZV90543.1"/>
    <property type="molecule type" value="Genomic_DNA"/>
</dbReference>
<dbReference type="AlphaFoldDB" id="A0A165GHX9"/>
<evidence type="ECO:0000256" key="1">
    <source>
        <dbReference type="SAM" id="MobiDB-lite"/>
    </source>
</evidence>
<keyword evidence="4" id="KW-1185">Reference proteome</keyword>
<evidence type="ECO:0000313" key="3">
    <source>
        <dbReference type="EMBL" id="KZV90543.1"/>
    </source>
</evidence>
<gene>
    <name evidence="3" type="ORF">EXIGLDRAFT_720240</name>
</gene>
<proteinExistence type="predicted"/>
<dbReference type="InParanoid" id="A0A165GHX9"/>
<feature type="chain" id="PRO_5007858144" description="Ser-Thr-rich glycosyl-phosphatidyl-inositol-anchored membrane family-domain-containing protein" evidence="2">
    <location>
        <begin position="19"/>
        <end position="205"/>
    </location>
</feature>
<evidence type="ECO:0000256" key="2">
    <source>
        <dbReference type="SAM" id="SignalP"/>
    </source>
</evidence>
<accession>A0A165GHX9</accession>
<dbReference type="STRING" id="1314781.A0A165GHX9"/>
<sequence length="205" mass="19746">MFAASLVALALAAVGAHAQTFQLHTPGAGLTECQKFQLSWEGNPGPVQILVYPAGVSSGEPLETLPTVQSGTTTTWLVDQPGGVSYTFVAIDLVNGATSPTAPALVQVNPSGDKTCLGKNAQGDPNASSSIPAGGSTPTDPGSSTTPSTPAGSTPAPGGSSTGGSSPTGSSAGSSPTATGTGAASSVHVSAFAGLAGLVAAFFFA</sequence>
<dbReference type="OrthoDB" id="3362246at2759"/>
<organism evidence="3 4">
    <name type="scientific">Exidia glandulosa HHB12029</name>
    <dbReference type="NCBI Taxonomy" id="1314781"/>
    <lineage>
        <taxon>Eukaryota</taxon>
        <taxon>Fungi</taxon>
        <taxon>Dikarya</taxon>
        <taxon>Basidiomycota</taxon>
        <taxon>Agaricomycotina</taxon>
        <taxon>Agaricomycetes</taxon>
        <taxon>Auriculariales</taxon>
        <taxon>Exidiaceae</taxon>
        <taxon>Exidia</taxon>
    </lineage>
</organism>